<dbReference type="CDD" id="cd16098">
    <property type="entry name" value="FliS"/>
    <property type="match status" value="1"/>
</dbReference>
<evidence type="ECO:0000313" key="7">
    <source>
        <dbReference type="EMBL" id="MBW7452491.1"/>
    </source>
</evidence>
<evidence type="ECO:0000256" key="6">
    <source>
        <dbReference type="PIRNR" id="PIRNR039090"/>
    </source>
</evidence>
<name>A0ABS7BVI0_9BACL</name>
<reference evidence="7 8" key="1">
    <citation type="submission" date="2021-07" db="EMBL/GenBank/DDBJ databases">
        <title>Paenibacillus radiodurans sp. nov., isolated from the southeastern edge of Tengger Desert.</title>
        <authorList>
            <person name="Zhang G."/>
        </authorList>
    </citation>
    <scope>NUCLEOTIDE SEQUENCE [LARGE SCALE GENOMIC DNA]</scope>
    <source>
        <strain evidence="7 8">CCM 7311</strain>
    </source>
</reference>
<keyword evidence="8" id="KW-1185">Reference proteome</keyword>
<evidence type="ECO:0000313" key="8">
    <source>
        <dbReference type="Proteomes" id="UP001519887"/>
    </source>
</evidence>
<keyword evidence="3 6" id="KW-0963">Cytoplasm</keyword>
<dbReference type="SUPFAM" id="SSF101116">
    <property type="entry name" value="Flagellar export chaperone FliS"/>
    <property type="match status" value="1"/>
</dbReference>
<keyword evidence="7" id="KW-0966">Cell projection</keyword>
<keyword evidence="7" id="KW-0282">Flagellum</keyword>
<evidence type="ECO:0000256" key="1">
    <source>
        <dbReference type="ARBA" id="ARBA00004514"/>
    </source>
</evidence>
<evidence type="ECO:0000256" key="5">
    <source>
        <dbReference type="ARBA" id="ARBA00023186"/>
    </source>
</evidence>
<keyword evidence="5" id="KW-0143">Chaperone</keyword>
<protein>
    <recommendedName>
        <fullName evidence="6">Flagellar secretion chaperone FliS</fullName>
    </recommendedName>
</protein>
<dbReference type="PANTHER" id="PTHR34773:SF1">
    <property type="entry name" value="FLAGELLAR SECRETION CHAPERONE FLIS"/>
    <property type="match status" value="1"/>
</dbReference>
<dbReference type="EMBL" id="JAHZIK010000003">
    <property type="protein sequence ID" value="MBW7452491.1"/>
    <property type="molecule type" value="Genomic_DNA"/>
</dbReference>
<evidence type="ECO:0000256" key="2">
    <source>
        <dbReference type="ARBA" id="ARBA00008787"/>
    </source>
</evidence>
<dbReference type="InterPro" id="IPR036584">
    <property type="entry name" value="FliS_sf"/>
</dbReference>
<evidence type="ECO:0000256" key="4">
    <source>
        <dbReference type="ARBA" id="ARBA00022795"/>
    </source>
</evidence>
<sequence length="130" mass="14821">MIPTPYQKYQQSSVQTASPGQLVIMLYDGAIRFVKQSIEAIKNKDIQKANHFLLKAQTVIHELVASVDIQYPISKQLLQIYEYMMHRLIQANVNKNSEAADEVLSYLTDLKEAWLVAVKSTTQMSQNYNG</sequence>
<dbReference type="NCBIfam" id="TIGR00208">
    <property type="entry name" value="fliS"/>
    <property type="match status" value="1"/>
</dbReference>
<organism evidence="7 8">
    <name type="scientific">Paenibacillus sepulcri</name>
    <dbReference type="NCBI Taxonomy" id="359917"/>
    <lineage>
        <taxon>Bacteria</taxon>
        <taxon>Bacillati</taxon>
        <taxon>Bacillota</taxon>
        <taxon>Bacilli</taxon>
        <taxon>Bacillales</taxon>
        <taxon>Paenibacillaceae</taxon>
        <taxon>Paenibacillus</taxon>
    </lineage>
</organism>
<accession>A0ABS7BVI0</accession>
<proteinExistence type="inferred from homology"/>
<dbReference type="InterPro" id="IPR003713">
    <property type="entry name" value="FliS"/>
</dbReference>
<evidence type="ECO:0000256" key="3">
    <source>
        <dbReference type="ARBA" id="ARBA00022490"/>
    </source>
</evidence>
<comment type="subcellular location">
    <subcellularLocation>
        <location evidence="1 6">Cytoplasm</location>
        <location evidence="1 6">Cytosol</location>
    </subcellularLocation>
</comment>
<dbReference type="Gene3D" id="1.20.120.340">
    <property type="entry name" value="Flagellar protein FliS"/>
    <property type="match status" value="1"/>
</dbReference>
<dbReference type="Proteomes" id="UP001519887">
    <property type="component" value="Unassembled WGS sequence"/>
</dbReference>
<gene>
    <name evidence="7" type="primary">fliS</name>
    <name evidence="7" type="ORF">K0U00_00360</name>
</gene>
<dbReference type="PANTHER" id="PTHR34773">
    <property type="entry name" value="FLAGELLAR SECRETION CHAPERONE FLIS"/>
    <property type="match status" value="1"/>
</dbReference>
<dbReference type="Pfam" id="PF02561">
    <property type="entry name" value="FliS"/>
    <property type="match status" value="1"/>
</dbReference>
<comment type="caution">
    <text evidence="7">The sequence shown here is derived from an EMBL/GenBank/DDBJ whole genome shotgun (WGS) entry which is preliminary data.</text>
</comment>
<dbReference type="PIRSF" id="PIRSF039090">
    <property type="entry name" value="Flis"/>
    <property type="match status" value="1"/>
</dbReference>
<dbReference type="RefSeq" id="WP_210039000.1">
    <property type="nucleotide sequence ID" value="NZ_JBHLVU010000043.1"/>
</dbReference>
<keyword evidence="4 6" id="KW-1005">Bacterial flagellum biogenesis</keyword>
<keyword evidence="7" id="KW-0969">Cilium</keyword>
<comment type="similarity">
    <text evidence="2 6">Belongs to the FliS family.</text>
</comment>